<protein>
    <submittedName>
        <fullName evidence="2">Uncharacterized protein</fullName>
    </submittedName>
</protein>
<feature type="region of interest" description="Disordered" evidence="1">
    <location>
        <begin position="91"/>
        <end position="127"/>
    </location>
</feature>
<organism evidence="2 3">
    <name type="scientific">Eschrichtius robustus</name>
    <name type="common">California gray whale</name>
    <name type="synonym">Eschrichtius gibbosus</name>
    <dbReference type="NCBI Taxonomy" id="9764"/>
    <lineage>
        <taxon>Eukaryota</taxon>
        <taxon>Metazoa</taxon>
        <taxon>Chordata</taxon>
        <taxon>Craniata</taxon>
        <taxon>Vertebrata</taxon>
        <taxon>Euteleostomi</taxon>
        <taxon>Mammalia</taxon>
        <taxon>Eutheria</taxon>
        <taxon>Laurasiatheria</taxon>
        <taxon>Artiodactyla</taxon>
        <taxon>Whippomorpha</taxon>
        <taxon>Cetacea</taxon>
        <taxon>Mysticeti</taxon>
        <taxon>Eschrichtiidae</taxon>
        <taxon>Eschrichtius</taxon>
    </lineage>
</organism>
<proteinExistence type="predicted"/>
<evidence type="ECO:0000313" key="3">
    <source>
        <dbReference type="Proteomes" id="UP001159641"/>
    </source>
</evidence>
<accession>A0AB34H4S4</accession>
<dbReference type="Proteomes" id="UP001159641">
    <property type="component" value="Unassembled WGS sequence"/>
</dbReference>
<sequence length="127" mass="13873">MEAFGTARLANFSSGRPISCFFPFVPLAGKVIYGSHVPSLRVTWSWRPGRLGSCSLSQAVPDGPRATGLLENFDFWLQSCPLASEKNKPFWDSQDSFQPMGMKRPPSNSLVIPIPPNQHEGKAALPG</sequence>
<name>A0AB34H4S4_ESCRO</name>
<comment type="caution">
    <text evidence="2">The sequence shown here is derived from an EMBL/GenBank/DDBJ whole genome shotgun (WGS) entry which is preliminary data.</text>
</comment>
<keyword evidence="3" id="KW-1185">Reference proteome</keyword>
<evidence type="ECO:0000313" key="2">
    <source>
        <dbReference type="EMBL" id="KAJ8785890.1"/>
    </source>
</evidence>
<evidence type="ECO:0000256" key="1">
    <source>
        <dbReference type="SAM" id="MobiDB-lite"/>
    </source>
</evidence>
<gene>
    <name evidence="2" type="ORF">J1605_006850</name>
</gene>
<reference evidence="2 3" key="1">
    <citation type="submission" date="2022-11" db="EMBL/GenBank/DDBJ databases">
        <title>Whole genome sequence of Eschrichtius robustus ER-17-0199.</title>
        <authorList>
            <person name="Bruniche-Olsen A."/>
            <person name="Black A.N."/>
            <person name="Fields C.J."/>
            <person name="Walden K."/>
            <person name="Dewoody J.A."/>
        </authorList>
    </citation>
    <scope>NUCLEOTIDE SEQUENCE [LARGE SCALE GENOMIC DNA]</scope>
    <source>
        <strain evidence="2">ER-17-0199</strain>
        <tissue evidence="2">Blubber</tissue>
    </source>
</reference>
<dbReference type="AlphaFoldDB" id="A0AB34H4S4"/>
<dbReference type="EMBL" id="JAIQCJ010002005">
    <property type="protein sequence ID" value="KAJ8785890.1"/>
    <property type="molecule type" value="Genomic_DNA"/>
</dbReference>